<evidence type="ECO:0000313" key="4">
    <source>
        <dbReference type="Proteomes" id="UP000256269"/>
    </source>
</evidence>
<keyword evidence="1" id="KW-0378">Hydrolase</keyword>
<dbReference type="OrthoDB" id="2987348at2"/>
<proteinExistence type="predicted"/>
<dbReference type="RefSeq" id="WP_116174682.1">
    <property type="nucleotide sequence ID" value="NZ_CP144375.1"/>
</dbReference>
<comment type="caution">
    <text evidence="3">The sequence shown here is derived from an EMBL/GenBank/DDBJ whole genome shotgun (WGS) entry which is preliminary data.</text>
</comment>
<dbReference type="Pfam" id="PF00561">
    <property type="entry name" value="Abhydrolase_1"/>
    <property type="match status" value="1"/>
</dbReference>
<dbReference type="PRINTS" id="PR00111">
    <property type="entry name" value="ABHYDROLASE"/>
</dbReference>
<dbReference type="InterPro" id="IPR029058">
    <property type="entry name" value="AB_hydrolase_fold"/>
</dbReference>
<dbReference type="InterPro" id="IPR000639">
    <property type="entry name" value="Epox_hydrolase-like"/>
</dbReference>
<gene>
    <name evidence="3" type="ORF">BCF44_104445</name>
</gene>
<dbReference type="EMBL" id="QUNO01000004">
    <property type="protein sequence ID" value="REH50171.1"/>
    <property type="molecule type" value="Genomic_DNA"/>
</dbReference>
<name>A0A3E0HUU8_9PSEU</name>
<dbReference type="GO" id="GO:0016787">
    <property type="term" value="F:hydrolase activity"/>
    <property type="evidence" value="ECO:0007669"/>
    <property type="project" value="UniProtKB-KW"/>
</dbReference>
<evidence type="ECO:0000313" key="3">
    <source>
        <dbReference type="EMBL" id="REH50171.1"/>
    </source>
</evidence>
<protein>
    <submittedName>
        <fullName evidence="3">Pimeloyl-ACP methyl ester carboxylesterase</fullName>
    </submittedName>
</protein>
<dbReference type="SUPFAM" id="SSF53474">
    <property type="entry name" value="alpha/beta-Hydrolases"/>
    <property type="match status" value="1"/>
</dbReference>
<evidence type="ECO:0000256" key="1">
    <source>
        <dbReference type="ARBA" id="ARBA00022801"/>
    </source>
</evidence>
<dbReference type="InterPro" id="IPR000073">
    <property type="entry name" value="AB_hydrolase_1"/>
</dbReference>
<keyword evidence="4" id="KW-1185">Reference proteome</keyword>
<dbReference type="AlphaFoldDB" id="A0A3E0HUU8"/>
<sequence>MLHGFPEFWWTWRHQLPALAANGRHAVAVDLRGYGQSDKTPRGYDGWTLAGDVAGLIKALGARRAHLVGHGWGGVLAWTTAALHPRLVESVTTISAPHPLEVPLRPLLPAQPPFWPERRLLADDAAAVERLIRTWAGPQWTPDAEVLRRNREAMLIRGVAHCSMEYFRWAFRSRLRGDGREFKAAVSRPLEAPVRRLRGAHDARTSPRTRFEPYEVIDGAGHFPQWERPDAVTELLLGAGAR</sequence>
<organism evidence="3 4">
    <name type="scientific">Kutzneria buriramensis</name>
    <dbReference type="NCBI Taxonomy" id="1045776"/>
    <lineage>
        <taxon>Bacteria</taxon>
        <taxon>Bacillati</taxon>
        <taxon>Actinomycetota</taxon>
        <taxon>Actinomycetes</taxon>
        <taxon>Pseudonocardiales</taxon>
        <taxon>Pseudonocardiaceae</taxon>
        <taxon>Kutzneria</taxon>
    </lineage>
</organism>
<evidence type="ECO:0000259" key="2">
    <source>
        <dbReference type="Pfam" id="PF00561"/>
    </source>
</evidence>
<feature type="domain" description="AB hydrolase-1" evidence="2">
    <location>
        <begin position="1"/>
        <end position="128"/>
    </location>
</feature>
<dbReference type="PRINTS" id="PR00412">
    <property type="entry name" value="EPOXHYDRLASE"/>
</dbReference>
<dbReference type="Proteomes" id="UP000256269">
    <property type="component" value="Unassembled WGS sequence"/>
</dbReference>
<accession>A0A3E0HUU8</accession>
<reference evidence="3 4" key="1">
    <citation type="submission" date="2018-08" db="EMBL/GenBank/DDBJ databases">
        <title>Genomic Encyclopedia of Archaeal and Bacterial Type Strains, Phase II (KMG-II): from individual species to whole genera.</title>
        <authorList>
            <person name="Goeker M."/>
        </authorList>
    </citation>
    <scope>NUCLEOTIDE SEQUENCE [LARGE SCALE GENOMIC DNA]</scope>
    <source>
        <strain evidence="3 4">DSM 45791</strain>
    </source>
</reference>
<dbReference type="PANTHER" id="PTHR43329">
    <property type="entry name" value="EPOXIDE HYDROLASE"/>
    <property type="match status" value="1"/>
</dbReference>
<dbReference type="Gene3D" id="3.40.50.1820">
    <property type="entry name" value="alpha/beta hydrolase"/>
    <property type="match status" value="1"/>
</dbReference>